<reference evidence="1" key="1">
    <citation type="submission" date="2019-03" db="EMBL/GenBank/DDBJ databases">
        <title>Complete genome sequence of enteropathogenic Citrobacter rodentium strain DBS100.</title>
        <authorList>
            <person name="Popov G."/>
            <person name="Fiebig A."/>
            <person name="Shideler S."/>
            <person name="Coombes B."/>
            <person name="Savchenko A."/>
        </authorList>
    </citation>
    <scope>NUCLEOTIDE SEQUENCE</scope>
    <source>
        <strain evidence="1">DBS100</strain>
    </source>
</reference>
<dbReference type="EMBL" id="CP038008">
    <property type="protein sequence ID" value="QBY30853.1"/>
    <property type="molecule type" value="Genomic_DNA"/>
</dbReference>
<gene>
    <name evidence="1" type="ORF">E2R62_19760</name>
</gene>
<evidence type="ECO:0000313" key="1">
    <source>
        <dbReference type="EMBL" id="QBY30853.1"/>
    </source>
</evidence>
<proteinExistence type="predicted"/>
<sequence>MSNTRYLGRKLDDSLPDFVTFVVSRFRKWGKRGVRQGMSADLSIKKPAEAGFFANCNLPEAETINAWRTADDGVLYADRLSYVQPDEHHG</sequence>
<dbReference type="AlphaFoldDB" id="A0A482PLF7"/>
<organism evidence="1">
    <name type="scientific">Citrobacter rodentium</name>
    <dbReference type="NCBI Taxonomy" id="67825"/>
    <lineage>
        <taxon>Bacteria</taxon>
        <taxon>Pseudomonadati</taxon>
        <taxon>Pseudomonadota</taxon>
        <taxon>Gammaproteobacteria</taxon>
        <taxon>Enterobacterales</taxon>
        <taxon>Enterobacteriaceae</taxon>
        <taxon>Citrobacter</taxon>
    </lineage>
</organism>
<name>A0A482PLF7_CITRO</name>
<accession>A0A482PLF7</accession>
<protein>
    <submittedName>
        <fullName evidence="1">Uncharacterized protein</fullName>
    </submittedName>
</protein>